<evidence type="ECO:0000256" key="3">
    <source>
        <dbReference type="ARBA" id="ARBA00022741"/>
    </source>
</evidence>
<dbReference type="GO" id="GO:0006438">
    <property type="term" value="P:valyl-tRNA aminoacylation"/>
    <property type="evidence" value="ECO:0007669"/>
    <property type="project" value="InterPro"/>
</dbReference>
<comment type="caution">
    <text evidence="9">The sequence shown here is derived from an EMBL/GenBank/DDBJ whole genome shotgun (WGS) entry which is preliminary data.</text>
</comment>
<dbReference type="Gene3D" id="1.10.730.10">
    <property type="entry name" value="Isoleucyl-tRNA Synthetase, Domain 1"/>
    <property type="match status" value="1"/>
</dbReference>
<feature type="non-terminal residue" evidence="9">
    <location>
        <position position="1"/>
    </location>
</feature>
<name>A0A7L0XBA2_TYRSA</name>
<dbReference type="InterPro" id="IPR002300">
    <property type="entry name" value="aa-tRNA-synth_Ia"/>
</dbReference>
<dbReference type="SUPFAM" id="SSF52374">
    <property type="entry name" value="Nucleotidylyl transferase"/>
    <property type="match status" value="1"/>
</dbReference>
<dbReference type="GO" id="GO:0005524">
    <property type="term" value="F:ATP binding"/>
    <property type="evidence" value="ECO:0007669"/>
    <property type="project" value="UniProtKB-KW"/>
</dbReference>
<gene>
    <name evidence="9" type="primary">Vars2</name>
    <name evidence="9" type="ORF">TYRSAV_R15557</name>
</gene>
<dbReference type="GO" id="GO:0004832">
    <property type="term" value="F:valine-tRNA ligase activity"/>
    <property type="evidence" value="ECO:0007669"/>
    <property type="project" value="UniProtKB-EC"/>
</dbReference>
<dbReference type="InterPro" id="IPR009080">
    <property type="entry name" value="tRNAsynth_Ia_anticodon-bd"/>
</dbReference>
<dbReference type="SUPFAM" id="SSF47323">
    <property type="entry name" value="Anticodon-binding domain of a subclass of class I aminoacyl-tRNA synthetases"/>
    <property type="match status" value="1"/>
</dbReference>
<keyword evidence="2" id="KW-0436">Ligase</keyword>
<evidence type="ECO:0000256" key="2">
    <source>
        <dbReference type="ARBA" id="ARBA00022598"/>
    </source>
</evidence>
<reference evidence="9 10" key="1">
    <citation type="submission" date="2019-09" db="EMBL/GenBank/DDBJ databases">
        <title>Bird 10,000 Genomes (B10K) Project - Family phase.</title>
        <authorList>
            <person name="Zhang G."/>
        </authorList>
    </citation>
    <scope>NUCLEOTIDE SEQUENCE [LARGE SCALE GENOMIC DNA]</scope>
    <source>
        <strain evidence="9">B10K-DU-001-37</strain>
        <tissue evidence="9">Muscle</tissue>
    </source>
</reference>
<dbReference type="EC" id="6.1.1.9" evidence="1"/>
<evidence type="ECO:0000256" key="4">
    <source>
        <dbReference type="ARBA" id="ARBA00022840"/>
    </source>
</evidence>
<evidence type="ECO:0000259" key="8">
    <source>
        <dbReference type="Pfam" id="PF00133"/>
    </source>
</evidence>
<dbReference type="PANTHER" id="PTHR11946">
    <property type="entry name" value="VALYL-TRNA SYNTHETASES"/>
    <property type="match status" value="1"/>
</dbReference>
<evidence type="ECO:0000313" key="10">
    <source>
        <dbReference type="Proteomes" id="UP000537779"/>
    </source>
</evidence>
<dbReference type="InterPro" id="IPR002303">
    <property type="entry name" value="Valyl-tRNA_ligase"/>
</dbReference>
<proteinExistence type="predicted"/>
<accession>A0A7L0XBA2</accession>
<dbReference type="Pfam" id="PF00133">
    <property type="entry name" value="tRNA-synt_1"/>
    <property type="match status" value="1"/>
</dbReference>
<keyword evidence="4" id="KW-0067">ATP-binding</keyword>
<dbReference type="Proteomes" id="UP000537779">
    <property type="component" value="Unassembled WGS sequence"/>
</dbReference>
<feature type="non-terminal residue" evidence="9">
    <location>
        <position position="150"/>
    </location>
</feature>
<keyword evidence="10" id="KW-1185">Reference proteome</keyword>
<evidence type="ECO:0000256" key="7">
    <source>
        <dbReference type="ARBA" id="ARBA00029936"/>
    </source>
</evidence>
<feature type="domain" description="Aminoacyl-tRNA synthetase class Ia" evidence="8">
    <location>
        <begin position="1"/>
        <end position="52"/>
    </location>
</feature>
<dbReference type="AlphaFoldDB" id="A0A7L0XBA2"/>
<protein>
    <recommendedName>
        <fullName evidence="1">valine--tRNA ligase</fullName>
        <ecNumber evidence="1">6.1.1.9</ecNumber>
    </recommendedName>
    <alternativeName>
        <fullName evidence="7">Valyl-tRNA synthetase</fullName>
    </alternativeName>
</protein>
<evidence type="ECO:0000256" key="6">
    <source>
        <dbReference type="ARBA" id="ARBA00023146"/>
    </source>
</evidence>
<keyword evidence="5" id="KW-0648">Protein biosynthesis</keyword>
<sequence>MSKSLGNVIDPRDIIGGATLQRLQFPQGIPTCGADALRLALLSQNCQGAEIRVDVGEVLSQRRFCNKVWNGLRFVLGVLGDLGGEFQPPHPEQVVPGGPMERWVLSRLAGAVSECGRRLECLEFHGALAAVQHFWLRSFCDVFLVGGTPF</sequence>
<dbReference type="PANTHER" id="PTHR11946:SF71">
    <property type="entry name" value="VALINE--TRNA LIGASE, MITOCHONDRIAL"/>
    <property type="match status" value="1"/>
</dbReference>
<evidence type="ECO:0000256" key="1">
    <source>
        <dbReference type="ARBA" id="ARBA00013169"/>
    </source>
</evidence>
<evidence type="ECO:0000256" key="5">
    <source>
        <dbReference type="ARBA" id="ARBA00022917"/>
    </source>
</evidence>
<keyword evidence="3" id="KW-0547">Nucleotide-binding</keyword>
<keyword evidence="6" id="KW-0030">Aminoacyl-tRNA synthetase</keyword>
<organism evidence="9 10">
    <name type="scientific">Tyrannus savana</name>
    <name type="common">Fork-tailed flycatcher</name>
    <name type="synonym">Muscivora tyrannus</name>
    <dbReference type="NCBI Taxonomy" id="137541"/>
    <lineage>
        <taxon>Eukaryota</taxon>
        <taxon>Metazoa</taxon>
        <taxon>Chordata</taxon>
        <taxon>Craniata</taxon>
        <taxon>Vertebrata</taxon>
        <taxon>Euteleostomi</taxon>
        <taxon>Archelosauria</taxon>
        <taxon>Archosauria</taxon>
        <taxon>Dinosauria</taxon>
        <taxon>Saurischia</taxon>
        <taxon>Theropoda</taxon>
        <taxon>Coelurosauria</taxon>
        <taxon>Aves</taxon>
        <taxon>Neognathae</taxon>
        <taxon>Neoaves</taxon>
        <taxon>Telluraves</taxon>
        <taxon>Australaves</taxon>
        <taxon>Passeriformes</taxon>
        <taxon>Tyrannidae</taxon>
        <taxon>Tyrannus</taxon>
    </lineage>
</organism>
<dbReference type="GO" id="GO:0005829">
    <property type="term" value="C:cytosol"/>
    <property type="evidence" value="ECO:0007669"/>
    <property type="project" value="TreeGrafter"/>
</dbReference>
<evidence type="ECO:0000313" key="9">
    <source>
        <dbReference type="EMBL" id="NXM00940.1"/>
    </source>
</evidence>
<dbReference type="EMBL" id="VXAW01004759">
    <property type="protein sequence ID" value="NXM00940.1"/>
    <property type="molecule type" value="Genomic_DNA"/>
</dbReference>